<dbReference type="Proteomes" id="UP000321523">
    <property type="component" value="Unassembled WGS sequence"/>
</dbReference>
<name>A0A512DNC5_9PROT</name>
<dbReference type="EMBL" id="BJYZ01000008">
    <property type="protein sequence ID" value="GEO37977.1"/>
    <property type="molecule type" value="Genomic_DNA"/>
</dbReference>
<accession>A0A512DNC5</accession>
<comment type="similarity">
    <text evidence="2">Belongs to the bacterial solute-binding protein 1 family.</text>
</comment>
<evidence type="ECO:0000256" key="6">
    <source>
        <dbReference type="SAM" id="SignalP"/>
    </source>
</evidence>
<dbReference type="RefSeq" id="WP_147040323.1">
    <property type="nucleotide sequence ID" value="NZ_BJYZ01000008.1"/>
</dbReference>
<dbReference type="GO" id="GO:0030975">
    <property type="term" value="F:thiamine binding"/>
    <property type="evidence" value="ECO:0007669"/>
    <property type="project" value="TreeGrafter"/>
</dbReference>
<protein>
    <submittedName>
        <fullName evidence="7">ABC transporter substrate-binding protein</fullName>
    </submittedName>
</protein>
<dbReference type="PANTHER" id="PTHR30006:SF3">
    <property type="entry name" value="THIAMINE-BINDING PERIPLASMIC PROTEIN"/>
    <property type="match status" value="1"/>
</dbReference>
<evidence type="ECO:0000256" key="3">
    <source>
        <dbReference type="ARBA" id="ARBA00022448"/>
    </source>
</evidence>
<dbReference type="InterPro" id="IPR006059">
    <property type="entry name" value="SBP"/>
</dbReference>
<keyword evidence="4 6" id="KW-0732">Signal</keyword>
<dbReference type="SUPFAM" id="SSF53850">
    <property type="entry name" value="Periplasmic binding protein-like II"/>
    <property type="match status" value="1"/>
</dbReference>
<reference evidence="7 8" key="1">
    <citation type="submission" date="2019-07" db="EMBL/GenBank/DDBJ databases">
        <title>Whole genome shotgun sequence of Skermanella aerolata NBRC 106429.</title>
        <authorList>
            <person name="Hosoyama A."/>
            <person name="Uohara A."/>
            <person name="Ohji S."/>
            <person name="Ichikawa N."/>
        </authorList>
    </citation>
    <scope>NUCLEOTIDE SEQUENCE [LARGE SCALE GENOMIC DNA]</scope>
    <source>
        <strain evidence="7 8">NBRC 106429</strain>
    </source>
</reference>
<dbReference type="Pfam" id="PF13416">
    <property type="entry name" value="SBP_bac_8"/>
    <property type="match status" value="1"/>
</dbReference>
<sequence length="344" mass="37697">MNTGKLRALFGAVSVAALLTATVAEAKDTLTVVSFGGSYQDAQRKAMFEPTAKALGIDIKEDTLSGLAEVRLQVRSGSVSWDVVDLGATDCAIGAAEGLFEPLDYDVIKADGIAKPMVNDDWIGIIYYSTVLAWNKKLDKQPKTWADFWNAKDFPGSRSLRNNPQVIMELALLADGVPLDKLYPLDADRAFKKLEEIKPHITTWWGSGAQSAQLIKDGEVDMLAIWNGRLSSAMKDGANADYTYDQGLLNADCLAIPKGSKNVELAQKAIAMFVSPEQQAEIPKYINYGPVNAKAFDLDVLTAEQKALLNSSPENMKKQVVVDAQWWGENGAELQERWDSFTQK</sequence>
<organism evidence="7 8">
    <name type="scientific">Skermanella aerolata</name>
    <dbReference type="NCBI Taxonomy" id="393310"/>
    <lineage>
        <taxon>Bacteria</taxon>
        <taxon>Pseudomonadati</taxon>
        <taxon>Pseudomonadota</taxon>
        <taxon>Alphaproteobacteria</taxon>
        <taxon>Rhodospirillales</taxon>
        <taxon>Azospirillaceae</taxon>
        <taxon>Skermanella</taxon>
    </lineage>
</organism>
<dbReference type="GO" id="GO:0015888">
    <property type="term" value="P:thiamine transport"/>
    <property type="evidence" value="ECO:0007669"/>
    <property type="project" value="TreeGrafter"/>
</dbReference>
<feature type="chain" id="PRO_5021874968" evidence="6">
    <location>
        <begin position="27"/>
        <end position="344"/>
    </location>
</feature>
<evidence type="ECO:0000313" key="8">
    <source>
        <dbReference type="Proteomes" id="UP000321523"/>
    </source>
</evidence>
<dbReference type="CDD" id="cd13589">
    <property type="entry name" value="PBP2_polyamine_RpCGA009"/>
    <property type="match status" value="1"/>
</dbReference>
<comment type="subcellular location">
    <subcellularLocation>
        <location evidence="1">Periplasm</location>
    </subcellularLocation>
</comment>
<gene>
    <name evidence="7" type="ORF">SAE02_21250</name>
</gene>
<dbReference type="GO" id="GO:0030288">
    <property type="term" value="C:outer membrane-bounded periplasmic space"/>
    <property type="evidence" value="ECO:0007669"/>
    <property type="project" value="TreeGrafter"/>
</dbReference>
<feature type="signal peptide" evidence="6">
    <location>
        <begin position="1"/>
        <end position="26"/>
    </location>
</feature>
<keyword evidence="8" id="KW-1185">Reference proteome</keyword>
<evidence type="ECO:0000313" key="7">
    <source>
        <dbReference type="EMBL" id="GEO37977.1"/>
    </source>
</evidence>
<evidence type="ECO:0000256" key="5">
    <source>
        <dbReference type="ARBA" id="ARBA00022764"/>
    </source>
</evidence>
<dbReference type="GO" id="GO:0030976">
    <property type="term" value="F:thiamine pyrophosphate binding"/>
    <property type="evidence" value="ECO:0007669"/>
    <property type="project" value="TreeGrafter"/>
</dbReference>
<keyword evidence="5" id="KW-0574">Periplasm</keyword>
<dbReference type="Gene3D" id="3.40.190.10">
    <property type="entry name" value="Periplasmic binding protein-like II"/>
    <property type="match status" value="2"/>
</dbReference>
<dbReference type="AlphaFoldDB" id="A0A512DNC5"/>
<evidence type="ECO:0000256" key="2">
    <source>
        <dbReference type="ARBA" id="ARBA00008520"/>
    </source>
</evidence>
<comment type="caution">
    <text evidence="7">The sequence shown here is derived from an EMBL/GenBank/DDBJ whole genome shotgun (WGS) entry which is preliminary data.</text>
</comment>
<evidence type="ECO:0000256" key="4">
    <source>
        <dbReference type="ARBA" id="ARBA00022729"/>
    </source>
</evidence>
<dbReference type="OrthoDB" id="9815444at2"/>
<dbReference type="PANTHER" id="PTHR30006">
    <property type="entry name" value="THIAMINE-BINDING PERIPLASMIC PROTEIN-RELATED"/>
    <property type="match status" value="1"/>
</dbReference>
<proteinExistence type="inferred from homology"/>
<keyword evidence="3" id="KW-0813">Transport</keyword>
<evidence type="ECO:0000256" key="1">
    <source>
        <dbReference type="ARBA" id="ARBA00004418"/>
    </source>
</evidence>